<dbReference type="InterPro" id="IPR008258">
    <property type="entry name" value="Transglycosylase_SLT_dom_1"/>
</dbReference>
<protein>
    <submittedName>
        <fullName evidence="3">Transglycosylase SLT domain-containing protein</fullName>
    </submittedName>
</protein>
<feature type="domain" description="Transglycosylase SLT" evidence="2">
    <location>
        <begin position="15"/>
        <end position="58"/>
    </location>
</feature>
<dbReference type="Gene3D" id="1.10.530.10">
    <property type="match status" value="1"/>
</dbReference>
<proteinExistence type="inferred from homology"/>
<comment type="similarity">
    <text evidence="1">Belongs to the virb1 family.</text>
</comment>
<name>A0ABS1U9P1_9PROT</name>
<accession>A0ABS1U9P1</accession>
<dbReference type="Proteomes" id="UP000660885">
    <property type="component" value="Unassembled WGS sequence"/>
</dbReference>
<evidence type="ECO:0000313" key="3">
    <source>
        <dbReference type="EMBL" id="MBL6080649.1"/>
    </source>
</evidence>
<sequence>MLSSISPHVLVALQSAGGRRRDNHVLLFALAWRESRCDPEAQNPASTARGLMQFTRSAWLEATRDHGEAHGLASYVVVLTTNPDTGEITVRDRRLLAELLMLRDDSRLSAALAMARLEREKANLAVILRRPVTHADLYMVHFLGADGARRFLRELARAPSRRASDAVDLDSVTANRNVFIASDGRHYSLLEVYSEVRNTLRSQGVIYARLLEQLNETAEVAKVASVR</sequence>
<evidence type="ECO:0000313" key="4">
    <source>
        <dbReference type="Proteomes" id="UP000660885"/>
    </source>
</evidence>
<dbReference type="EMBL" id="JAETWB010000015">
    <property type="protein sequence ID" value="MBL6080649.1"/>
    <property type="molecule type" value="Genomic_DNA"/>
</dbReference>
<dbReference type="Pfam" id="PF01464">
    <property type="entry name" value="SLT"/>
    <property type="match status" value="1"/>
</dbReference>
<dbReference type="SUPFAM" id="SSF53955">
    <property type="entry name" value="Lysozyme-like"/>
    <property type="match status" value="1"/>
</dbReference>
<keyword evidence="4" id="KW-1185">Reference proteome</keyword>
<comment type="caution">
    <text evidence="3">The sequence shown here is derived from an EMBL/GenBank/DDBJ whole genome shotgun (WGS) entry which is preliminary data.</text>
</comment>
<evidence type="ECO:0000256" key="1">
    <source>
        <dbReference type="ARBA" id="ARBA00009387"/>
    </source>
</evidence>
<dbReference type="InterPro" id="IPR023346">
    <property type="entry name" value="Lysozyme-like_dom_sf"/>
</dbReference>
<evidence type="ECO:0000259" key="2">
    <source>
        <dbReference type="Pfam" id="PF01464"/>
    </source>
</evidence>
<gene>
    <name evidence="3" type="ORF">JMJ56_21760</name>
</gene>
<reference evidence="3 4" key="1">
    <citation type="submission" date="2021-01" db="EMBL/GenBank/DDBJ databases">
        <title>Belnapia mucosa sp. nov. and Belnapia arida sp. nov., isolated from the Tabernas Desert (Almeria, Spain).</title>
        <authorList>
            <person name="Molina-Menor E."/>
            <person name="Vidal-Verdu A."/>
            <person name="Calonge A."/>
            <person name="Satari L."/>
            <person name="Pereto J."/>
            <person name="Porcar M."/>
        </authorList>
    </citation>
    <scope>NUCLEOTIDE SEQUENCE [LARGE SCALE GENOMIC DNA]</scope>
    <source>
        <strain evidence="3 4">T18</strain>
    </source>
</reference>
<organism evidence="3 4">
    <name type="scientific">Belnapia arida</name>
    <dbReference type="NCBI Taxonomy" id="2804533"/>
    <lineage>
        <taxon>Bacteria</taxon>
        <taxon>Pseudomonadati</taxon>
        <taxon>Pseudomonadota</taxon>
        <taxon>Alphaproteobacteria</taxon>
        <taxon>Acetobacterales</taxon>
        <taxon>Roseomonadaceae</taxon>
        <taxon>Belnapia</taxon>
    </lineage>
</organism>